<dbReference type="GO" id="GO:0005634">
    <property type="term" value="C:nucleus"/>
    <property type="evidence" value="ECO:0007669"/>
    <property type="project" value="TreeGrafter"/>
</dbReference>
<protein>
    <submittedName>
        <fullName evidence="4">Uncharacterized protein</fullName>
    </submittedName>
</protein>
<dbReference type="Pfam" id="PF13516">
    <property type="entry name" value="LRR_6"/>
    <property type="match status" value="3"/>
</dbReference>
<dbReference type="VEuPathDB" id="FungiDB:SDRG_00069"/>
<sequence length="533" mass="57227">MPDDGGLAGDLVQRIAECLETSADMRAYVLAMPLAALTPPLAALRRLYEALDAREFTVPIDDAFYPQRISLWPQLRVPRSIPRAWLQDALTSALSLYPWVVQESADIPLPFALRPQTKIKLRTCVTPAQLARLDNRRNLCALDLLLVQTTDHVSLVELFRDLPAVQCVSVLWRQKPTTTVVADALEAIATSTSIQTLVWTMSLTAGMWDEACRELWAGFLSSAPLSSVSLRGLTAAPMAATAATALVANTTLASLELHDAGVIAAVFALASSVPSHWTSLRLHGVATDDLPPIASAVTAARIRHLSIDLQPGNIAVDEDERHGSAILAMLSSLQCLQSLDLSSMLLPSVEAVLTVLPQLAHLGLSENDLHDDGVMALATALQRCRRLRSLRLRRQGCSDAGAIALASALSTTPSLRTLDVSGNCIGSKGGAVLAAEIPRLLEVNLSNNQIGYEGALALSRMVPRTGHMEGINLEGNPLYVDGVLAIVEGVARSPYRVGSVQLSRTLANPSHIQECLDRIGELPDPAWCIFLDT</sequence>
<dbReference type="Proteomes" id="UP000030762">
    <property type="component" value="Unassembled WGS sequence"/>
</dbReference>
<name>T0R796_SAPDV</name>
<keyword evidence="2" id="KW-0433">Leucine-rich repeat</keyword>
<dbReference type="GeneID" id="19940796"/>
<evidence type="ECO:0000313" key="5">
    <source>
        <dbReference type="Proteomes" id="UP000030762"/>
    </source>
</evidence>
<dbReference type="STRING" id="1156394.T0R796"/>
<dbReference type="InterPro" id="IPR027038">
    <property type="entry name" value="RanGap"/>
</dbReference>
<evidence type="ECO:0000256" key="2">
    <source>
        <dbReference type="ARBA" id="ARBA00022614"/>
    </source>
</evidence>
<dbReference type="SMART" id="SM00368">
    <property type="entry name" value="LRR_RI"/>
    <property type="match status" value="5"/>
</dbReference>
<accession>T0R796</accession>
<evidence type="ECO:0000313" key="4">
    <source>
        <dbReference type="EMBL" id="EQC42330.1"/>
    </source>
</evidence>
<gene>
    <name evidence="4" type="ORF">SDRG_00069</name>
</gene>
<dbReference type="GO" id="GO:0005096">
    <property type="term" value="F:GTPase activator activity"/>
    <property type="evidence" value="ECO:0007669"/>
    <property type="project" value="UniProtKB-KW"/>
</dbReference>
<keyword evidence="5" id="KW-1185">Reference proteome</keyword>
<proteinExistence type="predicted"/>
<reference evidence="4 5" key="1">
    <citation type="submission" date="2012-04" db="EMBL/GenBank/DDBJ databases">
        <title>The Genome Sequence of Saprolegnia declina VS20.</title>
        <authorList>
            <consortium name="The Broad Institute Genome Sequencing Platform"/>
            <person name="Russ C."/>
            <person name="Nusbaum C."/>
            <person name="Tyler B."/>
            <person name="van West P."/>
            <person name="Dieguez-Uribeondo J."/>
            <person name="de Bruijn I."/>
            <person name="Tripathy S."/>
            <person name="Jiang R."/>
            <person name="Young S.K."/>
            <person name="Zeng Q."/>
            <person name="Gargeya S."/>
            <person name="Fitzgerald M."/>
            <person name="Haas B."/>
            <person name="Abouelleil A."/>
            <person name="Alvarado L."/>
            <person name="Arachchi H.M."/>
            <person name="Berlin A."/>
            <person name="Chapman S.B."/>
            <person name="Goldberg J."/>
            <person name="Griggs A."/>
            <person name="Gujja S."/>
            <person name="Hansen M."/>
            <person name="Howarth C."/>
            <person name="Imamovic A."/>
            <person name="Larimer J."/>
            <person name="McCowen C."/>
            <person name="Montmayeur A."/>
            <person name="Murphy C."/>
            <person name="Neiman D."/>
            <person name="Pearson M."/>
            <person name="Priest M."/>
            <person name="Roberts A."/>
            <person name="Saif S."/>
            <person name="Shea T."/>
            <person name="Sisk P."/>
            <person name="Sykes S."/>
            <person name="Wortman J."/>
            <person name="Nusbaum C."/>
            <person name="Birren B."/>
        </authorList>
    </citation>
    <scope>NUCLEOTIDE SEQUENCE [LARGE SCALE GENOMIC DNA]</scope>
    <source>
        <strain evidence="4 5">VS20</strain>
    </source>
</reference>
<evidence type="ECO:0000256" key="1">
    <source>
        <dbReference type="ARBA" id="ARBA00022468"/>
    </source>
</evidence>
<dbReference type="InParanoid" id="T0R796"/>
<dbReference type="OMA" id="PSHIQEC"/>
<dbReference type="InterPro" id="IPR032675">
    <property type="entry name" value="LRR_dom_sf"/>
</dbReference>
<dbReference type="GO" id="GO:0006913">
    <property type="term" value="P:nucleocytoplasmic transport"/>
    <property type="evidence" value="ECO:0007669"/>
    <property type="project" value="TreeGrafter"/>
</dbReference>
<dbReference type="EMBL" id="JH767132">
    <property type="protein sequence ID" value="EQC42330.1"/>
    <property type="molecule type" value="Genomic_DNA"/>
</dbReference>
<dbReference type="PANTHER" id="PTHR24113">
    <property type="entry name" value="RAN GTPASE-ACTIVATING PROTEIN 1"/>
    <property type="match status" value="1"/>
</dbReference>
<dbReference type="GO" id="GO:0048471">
    <property type="term" value="C:perinuclear region of cytoplasm"/>
    <property type="evidence" value="ECO:0007669"/>
    <property type="project" value="TreeGrafter"/>
</dbReference>
<evidence type="ECO:0000256" key="3">
    <source>
        <dbReference type="ARBA" id="ARBA00022737"/>
    </source>
</evidence>
<dbReference type="RefSeq" id="XP_008603753.1">
    <property type="nucleotide sequence ID" value="XM_008605531.1"/>
</dbReference>
<organism evidence="4 5">
    <name type="scientific">Saprolegnia diclina (strain VS20)</name>
    <dbReference type="NCBI Taxonomy" id="1156394"/>
    <lineage>
        <taxon>Eukaryota</taxon>
        <taxon>Sar</taxon>
        <taxon>Stramenopiles</taxon>
        <taxon>Oomycota</taxon>
        <taxon>Saprolegniomycetes</taxon>
        <taxon>Saprolegniales</taxon>
        <taxon>Saprolegniaceae</taxon>
        <taxon>Saprolegnia</taxon>
    </lineage>
</organism>
<dbReference type="InterPro" id="IPR001611">
    <property type="entry name" value="Leu-rich_rpt"/>
</dbReference>
<dbReference type="SUPFAM" id="SSF52047">
    <property type="entry name" value="RNI-like"/>
    <property type="match status" value="1"/>
</dbReference>
<keyword evidence="1" id="KW-0343">GTPase activation</keyword>
<dbReference type="GO" id="GO:0005829">
    <property type="term" value="C:cytosol"/>
    <property type="evidence" value="ECO:0007669"/>
    <property type="project" value="TreeGrafter"/>
</dbReference>
<dbReference type="AlphaFoldDB" id="T0R796"/>
<dbReference type="eggNOG" id="KOG4308">
    <property type="taxonomic scope" value="Eukaryota"/>
</dbReference>
<dbReference type="PANTHER" id="PTHR24113:SF12">
    <property type="entry name" value="RAN GTPASE-ACTIVATING PROTEIN 1"/>
    <property type="match status" value="1"/>
</dbReference>
<dbReference type="OrthoDB" id="120976at2759"/>
<dbReference type="GO" id="GO:0031267">
    <property type="term" value="F:small GTPase binding"/>
    <property type="evidence" value="ECO:0007669"/>
    <property type="project" value="TreeGrafter"/>
</dbReference>
<dbReference type="Gene3D" id="3.80.10.10">
    <property type="entry name" value="Ribonuclease Inhibitor"/>
    <property type="match status" value="1"/>
</dbReference>
<keyword evidence="3" id="KW-0677">Repeat</keyword>